<proteinExistence type="predicted"/>
<feature type="compositionally biased region" description="Pro residues" evidence="1">
    <location>
        <begin position="7"/>
        <end position="23"/>
    </location>
</feature>
<reference evidence="2" key="1">
    <citation type="journal article" date="2023" name="Mol. Phylogenet. Evol.">
        <title>Genome-scale phylogeny and comparative genomics of the fungal order Sordariales.</title>
        <authorList>
            <person name="Hensen N."/>
            <person name="Bonometti L."/>
            <person name="Westerberg I."/>
            <person name="Brannstrom I.O."/>
            <person name="Guillou S."/>
            <person name="Cros-Aarteil S."/>
            <person name="Calhoun S."/>
            <person name="Haridas S."/>
            <person name="Kuo A."/>
            <person name="Mondo S."/>
            <person name="Pangilinan J."/>
            <person name="Riley R."/>
            <person name="LaButti K."/>
            <person name="Andreopoulos B."/>
            <person name="Lipzen A."/>
            <person name="Chen C."/>
            <person name="Yan M."/>
            <person name="Daum C."/>
            <person name="Ng V."/>
            <person name="Clum A."/>
            <person name="Steindorff A."/>
            <person name="Ohm R.A."/>
            <person name="Martin F."/>
            <person name="Silar P."/>
            <person name="Natvig D.O."/>
            <person name="Lalanne C."/>
            <person name="Gautier V."/>
            <person name="Ament-Velasquez S.L."/>
            <person name="Kruys A."/>
            <person name="Hutchinson M.I."/>
            <person name="Powell A.J."/>
            <person name="Barry K."/>
            <person name="Miller A.N."/>
            <person name="Grigoriev I.V."/>
            <person name="Debuchy R."/>
            <person name="Gladieux P."/>
            <person name="Hiltunen Thoren M."/>
            <person name="Johannesson H."/>
        </authorList>
    </citation>
    <scope>NUCLEOTIDE SEQUENCE</scope>
    <source>
        <strain evidence="2">CBS 103.79</strain>
    </source>
</reference>
<evidence type="ECO:0000313" key="2">
    <source>
        <dbReference type="EMBL" id="KAK3899560.1"/>
    </source>
</evidence>
<reference evidence="2" key="2">
    <citation type="submission" date="2023-05" db="EMBL/GenBank/DDBJ databases">
        <authorList>
            <consortium name="Lawrence Berkeley National Laboratory"/>
            <person name="Steindorff A."/>
            <person name="Hensen N."/>
            <person name="Bonometti L."/>
            <person name="Westerberg I."/>
            <person name="Brannstrom I.O."/>
            <person name="Guillou S."/>
            <person name="Cros-Aarteil S."/>
            <person name="Calhoun S."/>
            <person name="Haridas S."/>
            <person name="Kuo A."/>
            <person name="Mondo S."/>
            <person name="Pangilinan J."/>
            <person name="Riley R."/>
            <person name="Labutti K."/>
            <person name="Andreopoulos B."/>
            <person name="Lipzen A."/>
            <person name="Chen C."/>
            <person name="Yanf M."/>
            <person name="Daum C."/>
            <person name="Ng V."/>
            <person name="Clum A."/>
            <person name="Ohm R."/>
            <person name="Martin F."/>
            <person name="Silar P."/>
            <person name="Natvig D."/>
            <person name="Lalanne C."/>
            <person name="Gautier V."/>
            <person name="Ament-Velasquez S.L."/>
            <person name="Kruys A."/>
            <person name="Hutchinson M.I."/>
            <person name="Powell A.J."/>
            <person name="Barry K."/>
            <person name="Miller A.N."/>
            <person name="Grigoriev I.V."/>
            <person name="Debuchy R."/>
            <person name="Gladieux P."/>
            <person name="Thoren M.H."/>
            <person name="Johannesson H."/>
        </authorList>
    </citation>
    <scope>NUCLEOTIDE SEQUENCE</scope>
    <source>
        <strain evidence="2">CBS 103.79</strain>
    </source>
</reference>
<organism evidence="2 3">
    <name type="scientific">Staphylotrichum tortipilum</name>
    <dbReference type="NCBI Taxonomy" id="2831512"/>
    <lineage>
        <taxon>Eukaryota</taxon>
        <taxon>Fungi</taxon>
        <taxon>Dikarya</taxon>
        <taxon>Ascomycota</taxon>
        <taxon>Pezizomycotina</taxon>
        <taxon>Sordariomycetes</taxon>
        <taxon>Sordariomycetidae</taxon>
        <taxon>Sordariales</taxon>
        <taxon>Chaetomiaceae</taxon>
        <taxon>Staphylotrichum</taxon>
    </lineage>
</organism>
<dbReference type="Proteomes" id="UP001303889">
    <property type="component" value="Unassembled WGS sequence"/>
</dbReference>
<evidence type="ECO:0000313" key="3">
    <source>
        <dbReference type="Proteomes" id="UP001303889"/>
    </source>
</evidence>
<comment type="caution">
    <text evidence="2">The sequence shown here is derived from an EMBL/GenBank/DDBJ whole genome shotgun (WGS) entry which is preliminary data.</text>
</comment>
<accession>A0AAN6MEW2</accession>
<gene>
    <name evidence="2" type="ORF">C8A05DRAFT_36819</name>
</gene>
<protein>
    <submittedName>
        <fullName evidence="2">Uncharacterized protein</fullName>
    </submittedName>
</protein>
<feature type="region of interest" description="Disordered" evidence="1">
    <location>
        <begin position="1"/>
        <end position="34"/>
    </location>
</feature>
<keyword evidence="3" id="KW-1185">Reference proteome</keyword>
<evidence type="ECO:0000256" key="1">
    <source>
        <dbReference type="SAM" id="MobiDB-lite"/>
    </source>
</evidence>
<name>A0AAN6MEW2_9PEZI</name>
<dbReference type="AlphaFoldDB" id="A0AAN6MEW2"/>
<sequence length="285" mass="31009">MEDPVDPTQPPSAPAAPTAPTPQPRAHNRFPGIPRNGVRNYYTVRFDPGFDADAAETNHIRSVAFGGGIGWLVDNFRTRDGFLHWPAQQDFPHDVSYETADGSRATIPARDLHLWHVAGRAGTGRGMACVALMAAPPAPEGFPDGPEWMQRSERLLLWPEGSLAGTPAMRAVEGALLGYLRGLREARAPGRREVLAETTDGCMAVVFMGRDKAVYYYDAEKGLVEPEGELEFAPSRTGSKEQQAEIYEIARDKQRALAGIIELEEMRAQIRGAGDELAGGTNDGK</sequence>
<dbReference type="EMBL" id="MU855769">
    <property type="protein sequence ID" value="KAK3899560.1"/>
    <property type="molecule type" value="Genomic_DNA"/>
</dbReference>